<accession>A0A284VN16</accession>
<dbReference type="EMBL" id="FZMP01000107">
    <property type="protein sequence ID" value="SNQ60599.1"/>
    <property type="molecule type" value="Genomic_DNA"/>
</dbReference>
<dbReference type="GO" id="GO:0006508">
    <property type="term" value="P:proteolysis"/>
    <property type="evidence" value="ECO:0007669"/>
    <property type="project" value="InterPro"/>
</dbReference>
<dbReference type="AlphaFoldDB" id="A0A284VN16"/>
<dbReference type="SUPFAM" id="SSF52743">
    <property type="entry name" value="Subtilisin-like"/>
    <property type="match status" value="1"/>
</dbReference>
<dbReference type="Gene3D" id="3.40.50.200">
    <property type="entry name" value="Peptidase S8/S53 domain"/>
    <property type="match status" value="1"/>
</dbReference>
<dbReference type="RefSeq" id="WP_096205005.1">
    <property type="nucleotide sequence ID" value="NZ_FZMP01000107.1"/>
</dbReference>
<gene>
    <name evidence="3" type="ORF">MNV_1950001</name>
</gene>
<evidence type="ECO:0000313" key="3">
    <source>
        <dbReference type="EMBL" id="SNQ60599.1"/>
    </source>
</evidence>
<keyword evidence="4" id="KW-1185">Reference proteome</keyword>
<proteinExistence type="inferred from homology"/>
<comment type="caution">
    <text evidence="1">Lacks conserved residue(s) required for the propagation of feature annotation.</text>
</comment>
<dbReference type="InterPro" id="IPR036852">
    <property type="entry name" value="Peptidase_S8/S53_dom_sf"/>
</dbReference>
<organism evidence="3 4">
    <name type="scientific">Candidatus Methanoperedens nitratireducens</name>
    <dbReference type="NCBI Taxonomy" id="1392998"/>
    <lineage>
        <taxon>Archaea</taxon>
        <taxon>Methanobacteriati</taxon>
        <taxon>Methanobacteriota</taxon>
        <taxon>Stenosarchaea group</taxon>
        <taxon>Methanomicrobia</taxon>
        <taxon>Methanosarcinales</taxon>
        <taxon>ANME-2 cluster</taxon>
        <taxon>Candidatus Methanoperedentaceae</taxon>
        <taxon>Candidatus Methanoperedens</taxon>
    </lineage>
</organism>
<feature type="domain" description="Peptidase S8/S53" evidence="2">
    <location>
        <begin position="1"/>
        <end position="48"/>
    </location>
</feature>
<dbReference type="Pfam" id="PF00082">
    <property type="entry name" value="Peptidase_S8"/>
    <property type="match status" value="1"/>
</dbReference>
<evidence type="ECO:0000259" key="2">
    <source>
        <dbReference type="Pfam" id="PF00082"/>
    </source>
</evidence>
<evidence type="ECO:0000256" key="1">
    <source>
        <dbReference type="PROSITE-ProRule" id="PRU01240"/>
    </source>
</evidence>
<sequence length="54" mass="5821">MAAPFVSGVAALIKSKNLSMTPQEIRQSLDYNAIDLDDIGRDNIYGFGLVQGCC</sequence>
<dbReference type="InterPro" id="IPR000209">
    <property type="entry name" value="Peptidase_S8/S53_dom"/>
</dbReference>
<protein>
    <recommendedName>
        <fullName evidence="2">Peptidase S8/S53 domain-containing protein</fullName>
    </recommendedName>
</protein>
<name>A0A284VN16_9EURY</name>
<dbReference type="Proteomes" id="UP000218615">
    <property type="component" value="Unassembled WGS sequence"/>
</dbReference>
<comment type="similarity">
    <text evidence="1">Belongs to the peptidase S8 family.</text>
</comment>
<dbReference type="GO" id="GO:0004252">
    <property type="term" value="F:serine-type endopeptidase activity"/>
    <property type="evidence" value="ECO:0007669"/>
    <property type="project" value="InterPro"/>
</dbReference>
<dbReference type="PROSITE" id="PS51892">
    <property type="entry name" value="SUBTILASE"/>
    <property type="match status" value="1"/>
</dbReference>
<reference evidence="4" key="1">
    <citation type="submission" date="2017-06" db="EMBL/GenBank/DDBJ databases">
        <authorList>
            <person name="Cremers G."/>
        </authorList>
    </citation>
    <scope>NUCLEOTIDE SEQUENCE [LARGE SCALE GENOMIC DNA]</scope>
</reference>
<evidence type="ECO:0000313" key="4">
    <source>
        <dbReference type="Proteomes" id="UP000218615"/>
    </source>
</evidence>